<proteinExistence type="predicted"/>
<dbReference type="AlphaFoldDB" id="A0AAE3IXJ5"/>
<keyword evidence="2" id="KW-1185">Reference proteome</keyword>
<comment type="caution">
    <text evidence="1">The sequence shown here is derived from an EMBL/GenBank/DDBJ whole genome shotgun (WGS) entry which is preliminary data.</text>
</comment>
<accession>A0AAE3IXJ5</accession>
<name>A0AAE3IXJ5_9BACI</name>
<dbReference type="EMBL" id="JAOUSF010000003">
    <property type="protein sequence ID" value="MCU9613875.1"/>
    <property type="molecule type" value="Genomic_DNA"/>
</dbReference>
<reference evidence="1" key="1">
    <citation type="submission" date="2022-10" db="EMBL/GenBank/DDBJ databases">
        <title>Description of Fervidibacillus gen. nov. in the family Fervidibacillaceae fam. nov. with two species, Fervidibacillus albus sp. nov., and Fervidibacillus halotolerans sp. nov., isolated from tidal flat sediments.</title>
        <authorList>
            <person name="Kwon K.K."/>
            <person name="Yang S.-H."/>
        </authorList>
    </citation>
    <scope>NUCLEOTIDE SEQUENCE</scope>
    <source>
        <strain evidence="1">JCM 19140</strain>
    </source>
</reference>
<gene>
    <name evidence="1" type="ORF">OEV98_09915</name>
</gene>
<protein>
    <submittedName>
        <fullName evidence="1">Uncharacterized protein</fullName>
    </submittedName>
</protein>
<evidence type="ECO:0000313" key="1">
    <source>
        <dbReference type="EMBL" id="MCU9613875.1"/>
    </source>
</evidence>
<organism evidence="1 2">
    <name type="scientific">Perspicuibacillus lycopersici</name>
    <dbReference type="NCBI Taxonomy" id="1325689"/>
    <lineage>
        <taxon>Bacteria</taxon>
        <taxon>Bacillati</taxon>
        <taxon>Bacillota</taxon>
        <taxon>Bacilli</taxon>
        <taxon>Bacillales</taxon>
        <taxon>Bacillaceae</taxon>
        <taxon>Perspicuibacillus</taxon>
    </lineage>
</organism>
<dbReference type="Proteomes" id="UP001209318">
    <property type="component" value="Unassembled WGS sequence"/>
</dbReference>
<evidence type="ECO:0000313" key="2">
    <source>
        <dbReference type="Proteomes" id="UP001209318"/>
    </source>
</evidence>
<dbReference type="RefSeq" id="WP_263073113.1">
    <property type="nucleotide sequence ID" value="NZ_JAOUSF010000003.1"/>
</dbReference>
<sequence>MKIFHIILFAICTIFASIYWGAISNNKVVESITYFPSDPEISYLDAKTKISEPISQEKHYQVQVNTLSRLENPVYMRQDISLIFANGRLIGKMGKWEEKTESIQNEFPLNLKNNRLLRAVTFHHSEIHKENQLYSAQTMSSDFLYIVHSSVASLLAFQTPATEEDIGWMEVLNKAETEVIQLTLQSAAEVHQLNLEHYHIIPLSELPNYNEKPLPSLTKEQSNKIIGQLWEGLYKNYFLGIKKSDGTILSPLNSTIPVILLAKNHQHLYVVFETDTGESILLKQLISNNE</sequence>